<evidence type="ECO:0000313" key="1">
    <source>
        <dbReference type="EMBL" id="KAI9913020.1"/>
    </source>
</evidence>
<sequence length="327" mass="36592">MADIYMSVEVIFSTSSRSFGETGLVQFLKLLSMLVLVTGLVLAFIYVDGMWQWLLSMGYLAAALGSWALVLLGKKSHLVRNLYFVHDAALGLVSLSFIVLLAALYVPGNIQTWLLYNNALSRGVVIENILRANSRNDERDDELSEAKDVAITKKEKIVDAFLDDYVPSNGGYVAGSAPSSGLFASASTMSYQKRERSESECMRKRALKSGRKTEEMLELVVTRIQVRLDLFDDAEAQSLASHTVLALGDIELLDYISMSQIRKIVCYWKSEVAHPRESGSSMVRVQVMKVRPGAKLCEEHRLEARFLPLRINLDQDVVKFLRQFAHG</sequence>
<dbReference type="Proteomes" id="UP001163321">
    <property type="component" value="Chromosome 4"/>
</dbReference>
<gene>
    <name evidence="1" type="ORF">PsorP6_005200</name>
</gene>
<reference evidence="1 2" key="1">
    <citation type="journal article" date="2022" name="bioRxiv">
        <title>The genome of the oomycete Peronosclerospora sorghi, a cosmopolitan pathogen of maize and sorghum, is inflated with dispersed pseudogenes.</title>
        <authorList>
            <person name="Fletcher K."/>
            <person name="Martin F."/>
            <person name="Isakeit T."/>
            <person name="Cavanaugh K."/>
            <person name="Magill C."/>
            <person name="Michelmore R."/>
        </authorList>
    </citation>
    <scope>NUCLEOTIDE SEQUENCE [LARGE SCALE GENOMIC DNA]</scope>
    <source>
        <strain evidence="1">P6</strain>
    </source>
</reference>
<dbReference type="EMBL" id="CM047583">
    <property type="protein sequence ID" value="KAI9913020.1"/>
    <property type="molecule type" value="Genomic_DNA"/>
</dbReference>
<keyword evidence="2" id="KW-1185">Reference proteome</keyword>
<proteinExistence type="predicted"/>
<accession>A0ACC0W2Z1</accession>
<organism evidence="1 2">
    <name type="scientific">Peronosclerospora sorghi</name>
    <dbReference type="NCBI Taxonomy" id="230839"/>
    <lineage>
        <taxon>Eukaryota</taxon>
        <taxon>Sar</taxon>
        <taxon>Stramenopiles</taxon>
        <taxon>Oomycota</taxon>
        <taxon>Peronosporomycetes</taxon>
        <taxon>Peronosporales</taxon>
        <taxon>Peronosporaceae</taxon>
        <taxon>Peronosclerospora</taxon>
    </lineage>
</organism>
<name>A0ACC0W2Z1_9STRA</name>
<comment type="caution">
    <text evidence="1">The sequence shown here is derived from an EMBL/GenBank/DDBJ whole genome shotgun (WGS) entry which is preliminary data.</text>
</comment>
<protein>
    <submittedName>
        <fullName evidence="1">Uncharacterized protein</fullName>
    </submittedName>
</protein>
<evidence type="ECO:0000313" key="2">
    <source>
        <dbReference type="Proteomes" id="UP001163321"/>
    </source>
</evidence>